<dbReference type="EMBL" id="MHKK01000032">
    <property type="protein sequence ID" value="OGY89484.1"/>
    <property type="molecule type" value="Genomic_DNA"/>
</dbReference>
<dbReference type="PANTHER" id="PTHR44591">
    <property type="entry name" value="STRESS RESPONSE REGULATOR PROTEIN 1"/>
    <property type="match status" value="1"/>
</dbReference>
<dbReference type="Pfam" id="PF00072">
    <property type="entry name" value="Response_reg"/>
    <property type="match status" value="1"/>
</dbReference>
<feature type="modified residue" description="4-aspartylphosphate" evidence="2">
    <location>
        <position position="56"/>
    </location>
</feature>
<dbReference type="InterPro" id="IPR001789">
    <property type="entry name" value="Sig_transdc_resp-reg_receiver"/>
</dbReference>
<name>A0A1G2BJX6_9BACT</name>
<keyword evidence="1 2" id="KW-0597">Phosphoprotein</keyword>
<dbReference type="SMART" id="SM00448">
    <property type="entry name" value="REC"/>
    <property type="match status" value="1"/>
</dbReference>
<gene>
    <name evidence="4" type="ORF">A2677_02830</name>
</gene>
<proteinExistence type="predicted"/>
<dbReference type="InterPro" id="IPR011006">
    <property type="entry name" value="CheY-like_superfamily"/>
</dbReference>
<dbReference type="Gene3D" id="3.40.50.2300">
    <property type="match status" value="1"/>
</dbReference>
<dbReference type="PANTHER" id="PTHR44591:SF3">
    <property type="entry name" value="RESPONSE REGULATORY DOMAIN-CONTAINING PROTEIN"/>
    <property type="match status" value="1"/>
</dbReference>
<evidence type="ECO:0000256" key="1">
    <source>
        <dbReference type="ARBA" id="ARBA00022553"/>
    </source>
</evidence>
<comment type="caution">
    <text evidence="4">The sequence shown here is derived from an EMBL/GenBank/DDBJ whole genome shotgun (WGS) entry which is preliminary data.</text>
</comment>
<protein>
    <recommendedName>
        <fullName evidence="3">Response regulatory domain-containing protein</fullName>
    </recommendedName>
</protein>
<dbReference type="InterPro" id="IPR050595">
    <property type="entry name" value="Bact_response_regulator"/>
</dbReference>
<accession>A0A1G2BJX6</accession>
<evidence type="ECO:0000256" key="2">
    <source>
        <dbReference type="PROSITE-ProRule" id="PRU00169"/>
    </source>
</evidence>
<organism evidence="4 5">
    <name type="scientific">Candidatus Komeilibacteria bacterium RIFCSPHIGHO2_01_FULL_52_14</name>
    <dbReference type="NCBI Taxonomy" id="1798549"/>
    <lineage>
        <taxon>Bacteria</taxon>
        <taxon>Candidatus Komeiliibacteriota</taxon>
    </lineage>
</organism>
<dbReference type="SUPFAM" id="SSF52172">
    <property type="entry name" value="CheY-like"/>
    <property type="match status" value="1"/>
</dbReference>
<dbReference type="PROSITE" id="PS50110">
    <property type="entry name" value="RESPONSE_REGULATORY"/>
    <property type="match status" value="1"/>
</dbReference>
<evidence type="ECO:0000259" key="3">
    <source>
        <dbReference type="PROSITE" id="PS50110"/>
    </source>
</evidence>
<reference evidence="4 5" key="1">
    <citation type="journal article" date="2016" name="Nat. Commun.">
        <title>Thousands of microbial genomes shed light on interconnected biogeochemical processes in an aquifer system.</title>
        <authorList>
            <person name="Anantharaman K."/>
            <person name="Brown C.T."/>
            <person name="Hug L.A."/>
            <person name="Sharon I."/>
            <person name="Castelle C.J."/>
            <person name="Probst A.J."/>
            <person name="Thomas B.C."/>
            <person name="Singh A."/>
            <person name="Wilkins M.J."/>
            <person name="Karaoz U."/>
            <person name="Brodie E.L."/>
            <person name="Williams K.H."/>
            <person name="Hubbard S.S."/>
            <person name="Banfield J.F."/>
        </authorList>
    </citation>
    <scope>NUCLEOTIDE SEQUENCE [LARGE SCALE GENOMIC DNA]</scope>
</reference>
<evidence type="ECO:0000313" key="5">
    <source>
        <dbReference type="Proteomes" id="UP000177817"/>
    </source>
</evidence>
<feature type="domain" description="Response regulatory" evidence="3">
    <location>
        <begin position="5"/>
        <end position="123"/>
    </location>
</feature>
<evidence type="ECO:0000313" key="4">
    <source>
        <dbReference type="EMBL" id="OGY89484.1"/>
    </source>
</evidence>
<dbReference type="GO" id="GO:0000160">
    <property type="term" value="P:phosphorelay signal transduction system"/>
    <property type="evidence" value="ECO:0007669"/>
    <property type="project" value="InterPro"/>
</dbReference>
<dbReference type="AlphaFoldDB" id="A0A1G2BJX6"/>
<dbReference type="Proteomes" id="UP000177817">
    <property type="component" value="Unassembled WGS sequence"/>
</dbReference>
<sequence>MSVANILFVDDSSLIRKLISEILASWGYVVDLAEDGKEGLERAMDPRSQFTLIITDLQMPNMSGIRLLQELRRAKNETPVILLSSLLGDDPSVYRELEAQGFAAVMKKDFDQDALRTVIRNIVGS</sequence>